<dbReference type="Proteomes" id="UP000178377">
    <property type="component" value="Unassembled WGS sequence"/>
</dbReference>
<organism evidence="1 2">
    <name type="scientific">Candidatus Doudnabacteria bacterium RIFCSPHIGHO2_01_FULL_50_11</name>
    <dbReference type="NCBI Taxonomy" id="1817828"/>
    <lineage>
        <taxon>Bacteria</taxon>
        <taxon>Candidatus Doudnaibacteriota</taxon>
    </lineage>
</organism>
<sequence length="129" mass="14619">MKPTLKQVQFLTSRGITMPRSKTLAFKLISFLKHGYHPDSLTDESSRIAFVKSTQAKWLDQRIMHSCGPGQVISISARTIEEHAEWTDMQQQPVHEPVLLLVRLDEKRRGRVFLASPCLLTLVAEPVPA</sequence>
<name>A0A1F5PIJ6_9BACT</name>
<evidence type="ECO:0000313" key="1">
    <source>
        <dbReference type="EMBL" id="OGE89624.1"/>
    </source>
</evidence>
<dbReference type="AlphaFoldDB" id="A0A1F5PIJ6"/>
<reference evidence="1 2" key="1">
    <citation type="journal article" date="2016" name="Nat. Commun.">
        <title>Thousands of microbial genomes shed light on interconnected biogeochemical processes in an aquifer system.</title>
        <authorList>
            <person name="Anantharaman K."/>
            <person name="Brown C.T."/>
            <person name="Hug L.A."/>
            <person name="Sharon I."/>
            <person name="Castelle C.J."/>
            <person name="Probst A.J."/>
            <person name="Thomas B.C."/>
            <person name="Singh A."/>
            <person name="Wilkins M.J."/>
            <person name="Karaoz U."/>
            <person name="Brodie E.L."/>
            <person name="Williams K.H."/>
            <person name="Hubbard S.S."/>
            <person name="Banfield J.F."/>
        </authorList>
    </citation>
    <scope>NUCLEOTIDE SEQUENCE [LARGE SCALE GENOMIC DNA]</scope>
</reference>
<gene>
    <name evidence="1" type="ORF">A2722_02100</name>
</gene>
<dbReference type="EMBL" id="MFEO01000018">
    <property type="protein sequence ID" value="OGE89624.1"/>
    <property type="molecule type" value="Genomic_DNA"/>
</dbReference>
<evidence type="ECO:0000313" key="2">
    <source>
        <dbReference type="Proteomes" id="UP000178377"/>
    </source>
</evidence>
<accession>A0A1F5PIJ6</accession>
<protein>
    <submittedName>
        <fullName evidence="1">Uncharacterized protein</fullName>
    </submittedName>
</protein>
<proteinExistence type="predicted"/>
<comment type="caution">
    <text evidence="1">The sequence shown here is derived from an EMBL/GenBank/DDBJ whole genome shotgun (WGS) entry which is preliminary data.</text>
</comment>